<keyword evidence="2" id="KW-1185">Reference proteome</keyword>
<proteinExistence type="predicted"/>
<dbReference type="STRING" id="646526.A0A1W0E825"/>
<dbReference type="PANTHER" id="PTHR12277">
    <property type="entry name" value="ALPHA/BETA HYDROLASE DOMAIN-CONTAINING PROTEIN"/>
    <property type="match status" value="1"/>
</dbReference>
<name>A0A1W0E825_9MICR</name>
<dbReference type="SUPFAM" id="SSF53474">
    <property type="entry name" value="alpha/beta-Hydrolases"/>
    <property type="match status" value="1"/>
</dbReference>
<dbReference type="GO" id="GO:0010008">
    <property type="term" value="C:endosome membrane"/>
    <property type="evidence" value="ECO:0007669"/>
    <property type="project" value="TreeGrafter"/>
</dbReference>
<dbReference type="VEuPathDB" id="MicrosporidiaDB:EHP00_1222"/>
<gene>
    <name evidence="1" type="ORF">EHP00_1222</name>
</gene>
<reference evidence="1 2" key="1">
    <citation type="journal article" date="2017" name="Environ. Microbiol.">
        <title>Decay of the glycolytic pathway and adaptation to intranuclear parasitism within Enterocytozoonidae microsporidia.</title>
        <authorList>
            <person name="Wiredu Boakye D."/>
            <person name="Jaroenlak P."/>
            <person name="Prachumwat A."/>
            <person name="Williams T.A."/>
            <person name="Bateman K.S."/>
            <person name="Itsathitphaisarn O."/>
            <person name="Sritunyalucksana K."/>
            <person name="Paszkiewicz K.H."/>
            <person name="Moore K.A."/>
            <person name="Stentiford G.D."/>
            <person name="Williams B.A."/>
        </authorList>
    </citation>
    <scope>NUCLEOTIDE SEQUENCE [LARGE SCALE GENOMIC DNA]</scope>
    <source>
        <strain evidence="1 2">TH1</strain>
    </source>
</reference>
<dbReference type="OrthoDB" id="446723at2759"/>
<dbReference type="GO" id="GO:0008474">
    <property type="term" value="F:palmitoyl-(protein) hydrolase activity"/>
    <property type="evidence" value="ECO:0007669"/>
    <property type="project" value="TreeGrafter"/>
</dbReference>
<organism evidence="1 2">
    <name type="scientific">Ecytonucleospora hepatopenaei</name>
    <dbReference type="NCBI Taxonomy" id="646526"/>
    <lineage>
        <taxon>Eukaryota</taxon>
        <taxon>Fungi</taxon>
        <taxon>Fungi incertae sedis</taxon>
        <taxon>Microsporidia</taxon>
        <taxon>Enterocytozoonidae</taxon>
        <taxon>Ecytonucleospora</taxon>
    </lineage>
</organism>
<dbReference type="PANTHER" id="PTHR12277:SF81">
    <property type="entry name" value="PROTEIN ABHD13"/>
    <property type="match status" value="1"/>
</dbReference>
<accession>A0A1W0E825</accession>
<comment type="caution">
    <text evidence="1">The sequence shown here is derived from an EMBL/GenBank/DDBJ whole genome shotgun (WGS) entry which is preliminary data.</text>
</comment>
<protein>
    <recommendedName>
        <fullName evidence="3">AB hydrolase-1 domain-containing protein</fullName>
    </recommendedName>
</protein>
<dbReference type="InterPro" id="IPR029058">
    <property type="entry name" value="AB_hydrolase_fold"/>
</dbReference>
<evidence type="ECO:0008006" key="3">
    <source>
        <dbReference type="Google" id="ProtNLM"/>
    </source>
</evidence>
<evidence type="ECO:0000313" key="1">
    <source>
        <dbReference type="EMBL" id="OQS55383.1"/>
    </source>
</evidence>
<dbReference type="AlphaFoldDB" id="A0A1W0E825"/>
<evidence type="ECO:0000313" key="2">
    <source>
        <dbReference type="Proteomes" id="UP000192758"/>
    </source>
</evidence>
<dbReference type="Gene3D" id="3.40.50.1820">
    <property type="entry name" value="alpha/beta hydrolase"/>
    <property type="match status" value="2"/>
</dbReference>
<dbReference type="GO" id="GO:0005886">
    <property type="term" value="C:plasma membrane"/>
    <property type="evidence" value="ECO:0007669"/>
    <property type="project" value="TreeGrafter"/>
</dbReference>
<dbReference type="EMBL" id="MNPJ01000010">
    <property type="protein sequence ID" value="OQS55383.1"/>
    <property type="molecule type" value="Genomic_DNA"/>
</dbReference>
<sequence>MINHYIYIISTLMKKKEFDEILSIATKLVFGTETFRRDKDFYKNFKNNKYYKTEDGETIGAMVYDNHAQFKEEGNKSLLETDAFIFMHGKSLERFSTVEYMDIDKILSLAKRPLVFVIVDYRMFGENTTLFTQNGCAMDIDAGFKWTLKNYSVKNTTFIGHSFGCALTVDYFRYKYALNKKIEQPSLIEAIKNTEDSIEFEENAGSSDDFSTSEEEYQNNKVKNKISKINLDEFKHKEIPFDGSYLPEMPKCVFLLAPFSTLEIARQEYVLSKIFKDTFTTYDKILSSLFRYNTRENLKLVKKPILMHGLSDVILGPKHTEDLANYNKHADVLFYEKLGHLQIFTDLKVWKDIFRIFYEEHP</sequence>
<dbReference type="Proteomes" id="UP000192758">
    <property type="component" value="Unassembled WGS sequence"/>
</dbReference>